<accession>A0A1I7ZSE7</accession>
<reference evidence="2" key="1">
    <citation type="submission" date="2016-11" db="UniProtKB">
        <authorList>
            <consortium name="WormBaseParasite"/>
        </authorList>
    </citation>
    <scope>IDENTIFICATION</scope>
</reference>
<evidence type="ECO:0000313" key="2">
    <source>
        <dbReference type="WBParaSite" id="L893_g29350.t1"/>
    </source>
</evidence>
<organism evidence="1 2">
    <name type="scientific">Steinernema glaseri</name>
    <dbReference type="NCBI Taxonomy" id="37863"/>
    <lineage>
        <taxon>Eukaryota</taxon>
        <taxon>Metazoa</taxon>
        <taxon>Ecdysozoa</taxon>
        <taxon>Nematoda</taxon>
        <taxon>Chromadorea</taxon>
        <taxon>Rhabditida</taxon>
        <taxon>Tylenchina</taxon>
        <taxon>Panagrolaimomorpha</taxon>
        <taxon>Strongyloidoidea</taxon>
        <taxon>Steinernematidae</taxon>
        <taxon>Steinernema</taxon>
    </lineage>
</organism>
<sequence length="70" mass="7448">MPAYGPDGRTLVKGATVTTASPRASCVGGLSRRYNHSCDLSAAVTRHHEHFGHIKGSHTQNPIAQLIAQI</sequence>
<dbReference type="AlphaFoldDB" id="A0A1I7ZSE7"/>
<evidence type="ECO:0000313" key="1">
    <source>
        <dbReference type="Proteomes" id="UP000095287"/>
    </source>
</evidence>
<name>A0A1I7ZSE7_9BILA</name>
<proteinExistence type="predicted"/>
<keyword evidence="1" id="KW-1185">Reference proteome</keyword>
<protein>
    <submittedName>
        <fullName evidence="2">DUF1534 domain-containing protein</fullName>
    </submittedName>
</protein>
<dbReference type="WBParaSite" id="L893_g29350.t1">
    <property type="protein sequence ID" value="L893_g29350.t1"/>
    <property type="gene ID" value="L893_g29350"/>
</dbReference>
<dbReference type="Proteomes" id="UP000095287">
    <property type="component" value="Unplaced"/>
</dbReference>